<protein>
    <submittedName>
        <fullName evidence="2">Abortive phage resistance protein</fullName>
    </submittedName>
</protein>
<name>A0A2S6CW15_9CYAN</name>
<dbReference type="Proteomes" id="UP000239589">
    <property type="component" value="Unassembled WGS sequence"/>
</dbReference>
<dbReference type="RefSeq" id="WP_104387297.1">
    <property type="nucleotide sequence ID" value="NZ_PGEM01000050.1"/>
</dbReference>
<reference evidence="2 3" key="1">
    <citation type="submission" date="2018-02" db="EMBL/GenBank/DDBJ databases">
        <title>Discovery of a pederin family compound in a non-symbiotic bloom-forming cyanobacterium.</title>
        <authorList>
            <person name="Kust A."/>
            <person name="Mares J."/>
            <person name="Jokela J."/>
            <person name="Urajova P."/>
            <person name="Hajek J."/>
            <person name="Saurav K."/>
            <person name="Voracova K."/>
            <person name="Fewer D.P."/>
            <person name="Haapaniemi E."/>
            <person name="Permi P."/>
            <person name="Rehakova K."/>
            <person name="Sivonen K."/>
            <person name="Hrouzek P."/>
        </authorList>
    </citation>
    <scope>NUCLEOTIDE SEQUENCE [LARGE SCALE GENOMIC DNA]</scope>
    <source>
        <strain evidence="2 3">CHARLIE-1</strain>
    </source>
</reference>
<feature type="domain" description="Abortive phage infection protein C-terminal" evidence="1">
    <location>
        <begin position="239"/>
        <end position="525"/>
    </location>
</feature>
<keyword evidence="3" id="KW-1185">Reference proteome</keyword>
<dbReference type="AlphaFoldDB" id="A0A2S6CW15"/>
<dbReference type="Pfam" id="PF10592">
    <property type="entry name" value="AIPR"/>
    <property type="match status" value="1"/>
</dbReference>
<gene>
    <name evidence="2" type="ORF">CUN59_07715</name>
</gene>
<dbReference type="InterPro" id="IPR018891">
    <property type="entry name" value="AIPR_C"/>
</dbReference>
<evidence type="ECO:0000259" key="1">
    <source>
        <dbReference type="Pfam" id="PF10592"/>
    </source>
</evidence>
<accession>A0A2S6CW15</accession>
<organism evidence="2 3">
    <name type="scientific">Cuspidothrix issatschenkoi CHARLIE-1</name>
    <dbReference type="NCBI Taxonomy" id="2052836"/>
    <lineage>
        <taxon>Bacteria</taxon>
        <taxon>Bacillati</taxon>
        <taxon>Cyanobacteriota</taxon>
        <taxon>Cyanophyceae</taxon>
        <taxon>Nostocales</taxon>
        <taxon>Aphanizomenonaceae</taxon>
        <taxon>Cuspidothrix</taxon>
    </lineage>
</organism>
<evidence type="ECO:0000313" key="3">
    <source>
        <dbReference type="Proteomes" id="UP000239589"/>
    </source>
</evidence>
<proteinExistence type="predicted"/>
<dbReference type="EMBL" id="PGEM01000050">
    <property type="protein sequence ID" value="PPJ63887.1"/>
    <property type="molecule type" value="Genomic_DNA"/>
</dbReference>
<evidence type="ECO:0000313" key="2">
    <source>
        <dbReference type="EMBL" id="PPJ63887.1"/>
    </source>
</evidence>
<comment type="caution">
    <text evidence="2">The sequence shown here is derived from an EMBL/GenBank/DDBJ whole genome shotgun (WGS) entry which is preliminary data.</text>
</comment>
<sequence>MNINASIIDQRLQSVTNAIRQRAAEELNINDAGKLKSLAFVYFCVQIILDLEDAHTFDCLTEGGGDFGVDAMHISEEYDGEFTVSLFQVKYVNNLEGKTNFPENGITALINAIRFLFDPGAKLEHINQRLLAKVEEARSLIRDGYIPQVRALACNNGIKWNASSQEAIDRSGFGDQVTWEHINHEHLIKILQTSKPVKDTLQLSGKAVVEDMNFSRVLVGRISITEIAALIERHGERLLERNIRRYLGLQGNRVNEGIRDTLNSDEKNNFYFYNNGITLTCDGFSYNALQNGDYQVRVENLQIINGGQTCMTIFKTLQSGNFFQQSLFQQNTQAYVQAYVLVRLYQLPTDNDDLVQKITYATNSQNPVDLCDLRANDERQRRLEMDIQQLGFNYRRKRSDTGTISTDITSGVAAEAILAVWRQKPHQARFFTREHFGKLYNVIFTEHLNGAQVIIAVQLYRIAENRRKRPHPHDHACVRYASCFIAMQMGKRLLKKMNLQMKEINYRNFEDANQLINQNGENYFNDSVRDVQQALQALYGSQEISLQQLSATFRRGDLIEKLQQIEIH</sequence>
<dbReference type="OrthoDB" id="9806213at2"/>